<dbReference type="Proteomes" id="UP001172155">
    <property type="component" value="Unassembled WGS sequence"/>
</dbReference>
<gene>
    <name evidence="3" type="ORF">B0T18DRAFT_103563</name>
</gene>
<feature type="region of interest" description="Disordered" evidence="1">
    <location>
        <begin position="44"/>
        <end position="67"/>
    </location>
</feature>
<evidence type="ECO:0000313" key="3">
    <source>
        <dbReference type="EMBL" id="KAK0749361.1"/>
    </source>
</evidence>
<keyword evidence="2" id="KW-0732">Signal</keyword>
<organism evidence="3 4">
    <name type="scientific">Schizothecium vesticola</name>
    <dbReference type="NCBI Taxonomy" id="314040"/>
    <lineage>
        <taxon>Eukaryota</taxon>
        <taxon>Fungi</taxon>
        <taxon>Dikarya</taxon>
        <taxon>Ascomycota</taxon>
        <taxon>Pezizomycotina</taxon>
        <taxon>Sordariomycetes</taxon>
        <taxon>Sordariomycetidae</taxon>
        <taxon>Sordariales</taxon>
        <taxon>Schizotheciaceae</taxon>
        <taxon>Schizothecium</taxon>
    </lineage>
</organism>
<evidence type="ECO:0000256" key="1">
    <source>
        <dbReference type="SAM" id="MobiDB-lite"/>
    </source>
</evidence>
<dbReference type="AlphaFoldDB" id="A0AA40F1J3"/>
<sequence>MPACLPVCLSACLSVCLSVQGGRRNRMTGWLSTAVVKSLKEKKKDGYAMQTPSCLQSPNVNSEPGRR</sequence>
<comment type="caution">
    <text evidence="3">The sequence shown here is derived from an EMBL/GenBank/DDBJ whole genome shotgun (WGS) entry which is preliminary data.</text>
</comment>
<evidence type="ECO:0000256" key="2">
    <source>
        <dbReference type="SAM" id="SignalP"/>
    </source>
</evidence>
<name>A0AA40F1J3_9PEZI</name>
<protein>
    <recommendedName>
        <fullName evidence="5">Secreted protein</fullName>
    </recommendedName>
</protein>
<reference evidence="3" key="1">
    <citation type="submission" date="2023-06" db="EMBL/GenBank/DDBJ databases">
        <title>Genome-scale phylogeny and comparative genomics of the fungal order Sordariales.</title>
        <authorList>
            <consortium name="Lawrence Berkeley National Laboratory"/>
            <person name="Hensen N."/>
            <person name="Bonometti L."/>
            <person name="Westerberg I."/>
            <person name="Brannstrom I.O."/>
            <person name="Guillou S."/>
            <person name="Cros-Aarteil S."/>
            <person name="Calhoun S."/>
            <person name="Haridas S."/>
            <person name="Kuo A."/>
            <person name="Mondo S."/>
            <person name="Pangilinan J."/>
            <person name="Riley R."/>
            <person name="LaButti K."/>
            <person name="Andreopoulos B."/>
            <person name="Lipzen A."/>
            <person name="Chen C."/>
            <person name="Yanf M."/>
            <person name="Daum C."/>
            <person name="Ng V."/>
            <person name="Clum A."/>
            <person name="Steindorff A."/>
            <person name="Ohm R."/>
            <person name="Martin F."/>
            <person name="Silar P."/>
            <person name="Natvig D."/>
            <person name="Lalanne C."/>
            <person name="Gautier V."/>
            <person name="Ament-velasquez S.L."/>
            <person name="Kruys A."/>
            <person name="Hutchinson M.I."/>
            <person name="Powell A.J."/>
            <person name="Barry K."/>
            <person name="Miller A.N."/>
            <person name="Grigoriev I.V."/>
            <person name="Debuchy R."/>
            <person name="Gladieux P."/>
            <person name="Thoren M.H."/>
            <person name="Johannesson H."/>
        </authorList>
    </citation>
    <scope>NUCLEOTIDE SEQUENCE</scope>
    <source>
        <strain evidence="3">SMH3187-1</strain>
    </source>
</reference>
<feature type="signal peptide" evidence="2">
    <location>
        <begin position="1"/>
        <end position="18"/>
    </location>
</feature>
<evidence type="ECO:0008006" key="5">
    <source>
        <dbReference type="Google" id="ProtNLM"/>
    </source>
</evidence>
<evidence type="ECO:0000313" key="4">
    <source>
        <dbReference type="Proteomes" id="UP001172155"/>
    </source>
</evidence>
<dbReference type="EMBL" id="JAUKUD010000003">
    <property type="protein sequence ID" value="KAK0749361.1"/>
    <property type="molecule type" value="Genomic_DNA"/>
</dbReference>
<proteinExistence type="predicted"/>
<feature type="chain" id="PRO_5041425747" description="Secreted protein" evidence="2">
    <location>
        <begin position="19"/>
        <end position="67"/>
    </location>
</feature>
<keyword evidence="4" id="KW-1185">Reference proteome</keyword>
<feature type="compositionally biased region" description="Polar residues" evidence="1">
    <location>
        <begin position="50"/>
        <end position="67"/>
    </location>
</feature>
<accession>A0AA40F1J3</accession>